<evidence type="ECO:0000256" key="5">
    <source>
        <dbReference type="ARBA" id="ARBA00022642"/>
    </source>
</evidence>
<gene>
    <name evidence="12" type="ordered locus">CTN_0742</name>
</gene>
<evidence type="ECO:0000256" key="6">
    <source>
        <dbReference type="ARBA" id="ARBA00022676"/>
    </source>
</evidence>
<dbReference type="Gene3D" id="3.90.1170.20">
    <property type="entry name" value="Quinolinate phosphoribosyl transferase, N-terminal domain"/>
    <property type="match status" value="1"/>
</dbReference>
<evidence type="ECO:0000259" key="11">
    <source>
        <dbReference type="Pfam" id="PF02749"/>
    </source>
</evidence>
<dbReference type="HOGENOM" id="CLU_039622_2_0_0"/>
<evidence type="ECO:0000256" key="9">
    <source>
        <dbReference type="PIRNR" id="PIRNR006250"/>
    </source>
</evidence>
<organism evidence="12 13">
    <name type="scientific">Thermotoga neapolitana (strain ATCC 49049 / DSM 4359 / NBRC 107923 / NS-E)</name>
    <dbReference type="NCBI Taxonomy" id="309803"/>
    <lineage>
        <taxon>Bacteria</taxon>
        <taxon>Thermotogati</taxon>
        <taxon>Thermotogota</taxon>
        <taxon>Thermotogae</taxon>
        <taxon>Thermotogales</taxon>
        <taxon>Thermotogaceae</taxon>
        <taxon>Thermotoga</taxon>
    </lineage>
</organism>
<sequence length="305" mass="34312">MRQKVSKLLFLKTSSKKPEDPFSKCLKSWGDNVEKLLEILSSHVREDEGNLDIASFPLRNTTSRATVFLKTENVVASGIELAQRFLEKYHLKSIFHVKDGEFIPKKGAIGEIEGNTYSLLLIERTLLNTLSLMFSTATVTRRFARKLKHAKIAATRKTIPGFSLFQKLAVMHGGGDTHRFNLGDCVMIKDNHLKLYGSVEKAIQEVKKISSFTRKIEIEVENMEDALKAVEMGADIVMLDNMSPEMVEKVSKKIKEMNPNVVVEVSGGITEENVSDYDIETVDVISTSRLTLSEVFVDLSLEIQR</sequence>
<dbReference type="Proteomes" id="UP000000445">
    <property type="component" value="Chromosome"/>
</dbReference>
<dbReference type="UniPathway" id="UPA00253">
    <property type="reaction ID" value="UER00331"/>
</dbReference>
<dbReference type="Pfam" id="PF01729">
    <property type="entry name" value="QRPTase_C"/>
    <property type="match status" value="1"/>
</dbReference>
<dbReference type="SUPFAM" id="SSF51690">
    <property type="entry name" value="Nicotinate/Quinolinate PRTase C-terminal domain-like"/>
    <property type="match status" value="1"/>
</dbReference>
<dbReference type="InterPro" id="IPR002638">
    <property type="entry name" value="Quinolinate_PRibosylTrfase_C"/>
</dbReference>
<dbReference type="InterPro" id="IPR022412">
    <property type="entry name" value="Quinolinate_PRibosylTrfase_N"/>
</dbReference>
<evidence type="ECO:0000256" key="7">
    <source>
        <dbReference type="ARBA" id="ARBA00022679"/>
    </source>
</evidence>
<protein>
    <recommendedName>
        <fullName evidence="4">nicotinate-nucleotide diphosphorylase (carboxylating)</fullName>
        <ecNumber evidence="4">2.4.2.19</ecNumber>
    </recommendedName>
    <alternativeName>
        <fullName evidence="8">Quinolinate phosphoribosyltransferase [decarboxylating]</fullName>
    </alternativeName>
</protein>
<keyword evidence="13" id="KW-1185">Reference proteome</keyword>
<keyword evidence="7 9" id="KW-0808">Transferase</keyword>
<dbReference type="NCBIfam" id="TIGR00078">
    <property type="entry name" value="nadC"/>
    <property type="match status" value="1"/>
</dbReference>
<comment type="function">
    <text evidence="1">Involved in the catabolism of quinolinic acid (QA).</text>
</comment>
<keyword evidence="5" id="KW-0662">Pyridine nucleotide biosynthesis</keyword>
<dbReference type="InterPro" id="IPR013785">
    <property type="entry name" value="Aldolase_TIM"/>
</dbReference>
<feature type="domain" description="Quinolinate phosphoribosyl transferase C-terminal" evidence="10">
    <location>
        <begin position="137"/>
        <end position="302"/>
    </location>
</feature>
<evidence type="ECO:0000259" key="10">
    <source>
        <dbReference type="Pfam" id="PF01729"/>
    </source>
</evidence>
<feature type="domain" description="Quinolinate phosphoribosyl transferase N-terminal" evidence="11">
    <location>
        <begin position="59"/>
        <end position="133"/>
    </location>
</feature>
<dbReference type="GO" id="GO:0009435">
    <property type="term" value="P:NAD+ biosynthetic process"/>
    <property type="evidence" value="ECO:0007669"/>
    <property type="project" value="UniProtKB-UniPathway"/>
</dbReference>
<dbReference type="Pfam" id="PF02749">
    <property type="entry name" value="QRPTase_N"/>
    <property type="match status" value="1"/>
</dbReference>
<dbReference type="Gene3D" id="3.20.20.70">
    <property type="entry name" value="Aldolase class I"/>
    <property type="match status" value="1"/>
</dbReference>
<dbReference type="PANTHER" id="PTHR32179:SF3">
    <property type="entry name" value="NICOTINATE-NUCLEOTIDE PYROPHOSPHORYLASE [CARBOXYLATING]"/>
    <property type="match status" value="1"/>
</dbReference>
<dbReference type="CDD" id="cd01572">
    <property type="entry name" value="QPRTase"/>
    <property type="match status" value="1"/>
</dbReference>
<dbReference type="GO" id="GO:0004514">
    <property type="term" value="F:nicotinate-nucleotide diphosphorylase (carboxylating) activity"/>
    <property type="evidence" value="ECO:0007669"/>
    <property type="project" value="UniProtKB-EC"/>
</dbReference>
<reference evidence="12 13" key="1">
    <citation type="journal article" date="2009" name="Biosci. Biotechnol. Biochem.">
        <title>WeGAS: a web-based microbial genome annotation system.</title>
        <authorList>
            <person name="Lee D."/>
            <person name="Seo H."/>
            <person name="Park C."/>
            <person name="Park K."/>
        </authorList>
    </citation>
    <scope>NUCLEOTIDE SEQUENCE [LARGE SCALE GENOMIC DNA]</scope>
    <source>
        <strain evidence="13">ATCC 49049 / DSM 4359 / NBRC 107923 / NS-E</strain>
    </source>
</reference>
<dbReference type="eggNOG" id="COG0157">
    <property type="taxonomic scope" value="Bacteria"/>
</dbReference>
<dbReference type="GO" id="GO:0034213">
    <property type="term" value="P:quinolinate catabolic process"/>
    <property type="evidence" value="ECO:0007669"/>
    <property type="project" value="TreeGrafter"/>
</dbReference>
<dbReference type="EMBL" id="CP000916">
    <property type="protein sequence ID" value="ACM22919.1"/>
    <property type="molecule type" value="Genomic_DNA"/>
</dbReference>
<dbReference type="InterPro" id="IPR037128">
    <property type="entry name" value="Quinolinate_PRibosylTase_N_sf"/>
</dbReference>
<dbReference type="SUPFAM" id="SSF54675">
    <property type="entry name" value="Nicotinate/Quinolinate PRTase N-terminal domain-like"/>
    <property type="match status" value="1"/>
</dbReference>
<dbReference type="GO" id="GO:0005737">
    <property type="term" value="C:cytoplasm"/>
    <property type="evidence" value="ECO:0007669"/>
    <property type="project" value="TreeGrafter"/>
</dbReference>
<dbReference type="InterPro" id="IPR036068">
    <property type="entry name" value="Nicotinate_pribotase-like_C"/>
</dbReference>
<dbReference type="PANTHER" id="PTHR32179">
    <property type="entry name" value="NICOTINATE-NUCLEOTIDE PYROPHOSPHORYLASE [CARBOXYLATING]"/>
    <property type="match status" value="1"/>
</dbReference>
<evidence type="ECO:0000256" key="1">
    <source>
        <dbReference type="ARBA" id="ARBA00003237"/>
    </source>
</evidence>
<proteinExistence type="inferred from homology"/>
<evidence type="ECO:0000313" key="12">
    <source>
        <dbReference type="EMBL" id="ACM22919.1"/>
    </source>
</evidence>
<evidence type="ECO:0000256" key="3">
    <source>
        <dbReference type="ARBA" id="ARBA00009400"/>
    </source>
</evidence>
<dbReference type="KEGG" id="tna:CTN_0742"/>
<dbReference type="EC" id="2.4.2.19" evidence="4"/>
<comment type="similarity">
    <text evidence="3 9">Belongs to the NadC/ModD family.</text>
</comment>
<evidence type="ECO:0000256" key="4">
    <source>
        <dbReference type="ARBA" id="ARBA00011944"/>
    </source>
</evidence>
<keyword evidence="6 9" id="KW-0328">Glycosyltransferase</keyword>
<dbReference type="FunFam" id="3.20.20.70:FF:000030">
    <property type="entry name" value="Nicotinate-nucleotide pyrophosphorylase, carboxylating"/>
    <property type="match status" value="1"/>
</dbReference>
<name>B9K7I5_THENN</name>
<dbReference type="InterPro" id="IPR027277">
    <property type="entry name" value="NadC/ModD"/>
</dbReference>
<dbReference type="AlphaFoldDB" id="B9K7I5"/>
<dbReference type="PIRSF" id="PIRSF006250">
    <property type="entry name" value="NadC_ModD"/>
    <property type="match status" value="1"/>
</dbReference>
<evidence type="ECO:0000313" key="13">
    <source>
        <dbReference type="Proteomes" id="UP000000445"/>
    </source>
</evidence>
<evidence type="ECO:0000256" key="2">
    <source>
        <dbReference type="ARBA" id="ARBA00004893"/>
    </source>
</evidence>
<evidence type="ECO:0000256" key="8">
    <source>
        <dbReference type="ARBA" id="ARBA00033102"/>
    </source>
</evidence>
<dbReference type="InterPro" id="IPR004393">
    <property type="entry name" value="NadC"/>
</dbReference>
<dbReference type="STRING" id="309803.CTN_0742"/>
<comment type="pathway">
    <text evidence="2">Cofactor biosynthesis; NAD(+) biosynthesis; nicotinate D-ribonucleotide from quinolinate: step 1/1.</text>
</comment>
<accession>B9K7I5</accession>